<dbReference type="Pfam" id="PF00590">
    <property type="entry name" value="TP_methylase"/>
    <property type="match status" value="1"/>
</dbReference>
<dbReference type="GO" id="GO:0032259">
    <property type="term" value="P:methylation"/>
    <property type="evidence" value="ECO:0007669"/>
    <property type="project" value="UniProtKB-KW"/>
</dbReference>
<dbReference type="GO" id="GO:0004851">
    <property type="term" value="F:uroporphyrin-III C-methyltransferase activity"/>
    <property type="evidence" value="ECO:0007669"/>
    <property type="project" value="UniProtKB-EC"/>
</dbReference>
<dbReference type="InterPro" id="IPR035996">
    <property type="entry name" value="4pyrrol_Methylase_sf"/>
</dbReference>
<dbReference type="PROSITE" id="PS00839">
    <property type="entry name" value="SUMT_1"/>
    <property type="match status" value="1"/>
</dbReference>
<dbReference type="InterPro" id="IPR000878">
    <property type="entry name" value="4pyrrol_Mease"/>
</dbReference>
<dbReference type="PANTHER" id="PTHR45790">
    <property type="entry name" value="SIROHEME SYNTHASE-RELATED"/>
    <property type="match status" value="1"/>
</dbReference>
<gene>
    <name evidence="9" type="primary">cobA</name>
    <name evidence="9" type="ORF">ACE5IX_18400</name>
</gene>
<evidence type="ECO:0000256" key="5">
    <source>
        <dbReference type="ARBA" id="ARBA00022691"/>
    </source>
</evidence>
<comment type="similarity">
    <text evidence="1">Belongs to the precorrin methyltransferase family.</text>
</comment>
<keyword evidence="5" id="KW-0949">S-adenosyl-L-methionine</keyword>
<keyword evidence="10" id="KW-1185">Reference proteome</keyword>
<dbReference type="InterPro" id="IPR014777">
    <property type="entry name" value="4pyrrole_Mease_sub1"/>
</dbReference>
<dbReference type="Gene3D" id="3.40.1010.10">
    <property type="entry name" value="Cobalt-precorrin-4 Transmethylase, Domain 1"/>
    <property type="match status" value="1"/>
</dbReference>
<reference evidence="9 10" key="1">
    <citation type="submission" date="2024-09" db="EMBL/GenBank/DDBJ databases">
        <title>Taxonomic and Genotyping Characterization of Leptospira Strains isolated from Multiple Sources in Colombia highlights the importance of intermediate species.</title>
        <authorList>
            <person name="Torres Higuera L."/>
            <person name="Rojas Tapias D."/>
            <person name="Jimenez Velasquez S."/>
            <person name="Renjifo Ibanez C."/>
        </authorList>
    </citation>
    <scope>NUCLEOTIDE SEQUENCE [LARGE SCALE GENOMIC DNA]</scope>
    <source>
        <strain evidence="9 10">Lep080</strain>
    </source>
</reference>
<evidence type="ECO:0000259" key="8">
    <source>
        <dbReference type="Pfam" id="PF00590"/>
    </source>
</evidence>
<evidence type="ECO:0000256" key="3">
    <source>
        <dbReference type="ARBA" id="ARBA00022603"/>
    </source>
</evidence>
<comment type="pathway">
    <text evidence="7">Porphyrin-containing compound metabolism; siroheme biosynthesis; precorrin-2 from uroporphyrinogen III: step 1/1.</text>
</comment>
<evidence type="ECO:0000256" key="6">
    <source>
        <dbReference type="ARBA" id="ARBA00023244"/>
    </source>
</evidence>
<dbReference type="NCBIfam" id="TIGR01469">
    <property type="entry name" value="cobA_cysG_Cterm"/>
    <property type="match status" value="1"/>
</dbReference>
<dbReference type="InterPro" id="IPR050161">
    <property type="entry name" value="Siro_Cobalamin_biosynth"/>
</dbReference>
<dbReference type="EMBL" id="JBHILJ010000017">
    <property type="protein sequence ID" value="MFB5738494.1"/>
    <property type="molecule type" value="Genomic_DNA"/>
</dbReference>
<dbReference type="CDD" id="cd11642">
    <property type="entry name" value="SUMT"/>
    <property type="match status" value="1"/>
</dbReference>
<protein>
    <recommendedName>
        <fullName evidence="2">uroporphyrinogen-III C-methyltransferase</fullName>
        <ecNumber evidence="2">2.1.1.107</ecNumber>
    </recommendedName>
</protein>
<sequence length="260" mass="28834">MLEKRFGKVYLLGAGPGDPDLLTVKAHKILRKAQVVLYDDLASLQLLKICKKDTKLVYVGKRIGVHSFLQETINLKIEEAAEQFQHVVRLKGGDPSVFGRVGEEYLYLLSRGIECEIVAGITTASGAAASLGFPLTHRDYSQEIVFLTGHKKDGKNEEGFRHLDCKGKTLVVYMGFRSLEIIVSSLLKSGNSPETPIALIESATTPKQKIRTSTLENVGKIALKSDTDSPILIIIGDIIRFYERMRELRETSSYLDSPIP</sequence>
<dbReference type="NCBIfam" id="NF004790">
    <property type="entry name" value="PRK06136.1"/>
    <property type="match status" value="1"/>
</dbReference>
<accession>A0ABV5BT64</accession>
<comment type="caution">
    <text evidence="9">The sequence shown here is derived from an EMBL/GenBank/DDBJ whole genome shotgun (WGS) entry which is preliminary data.</text>
</comment>
<keyword evidence="6" id="KW-0627">Porphyrin biosynthesis</keyword>
<keyword evidence="3 9" id="KW-0489">Methyltransferase</keyword>
<evidence type="ECO:0000313" key="10">
    <source>
        <dbReference type="Proteomes" id="UP001580391"/>
    </source>
</evidence>
<feature type="domain" description="Tetrapyrrole methylase" evidence="8">
    <location>
        <begin position="8"/>
        <end position="218"/>
    </location>
</feature>
<evidence type="ECO:0000256" key="2">
    <source>
        <dbReference type="ARBA" id="ARBA00012162"/>
    </source>
</evidence>
<dbReference type="RefSeq" id="WP_375517698.1">
    <property type="nucleotide sequence ID" value="NZ_JBHILI010000010.1"/>
</dbReference>
<dbReference type="InterPro" id="IPR014776">
    <property type="entry name" value="4pyrrole_Mease_sub2"/>
</dbReference>
<dbReference type="Proteomes" id="UP001580391">
    <property type="component" value="Unassembled WGS sequence"/>
</dbReference>
<dbReference type="InterPro" id="IPR003043">
    <property type="entry name" value="Uropor_MeTrfase_CS"/>
</dbReference>
<name>A0ABV5BT64_9LEPT</name>
<proteinExistence type="inferred from homology"/>
<keyword evidence="4 9" id="KW-0808">Transferase</keyword>
<evidence type="ECO:0000256" key="7">
    <source>
        <dbReference type="ARBA" id="ARBA00025705"/>
    </source>
</evidence>
<evidence type="ECO:0000313" key="9">
    <source>
        <dbReference type="EMBL" id="MFB5738494.1"/>
    </source>
</evidence>
<dbReference type="PANTHER" id="PTHR45790:SF3">
    <property type="entry name" value="S-ADENOSYL-L-METHIONINE-DEPENDENT UROPORPHYRINOGEN III METHYLTRANSFERASE, CHLOROPLASTIC"/>
    <property type="match status" value="1"/>
</dbReference>
<evidence type="ECO:0000256" key="1">
    <source>
        <dbReference type="ARBA" id="ARBA00005879"/>
    </source>
</evidence>
<evidence type="ECO:0000256" key="4">
    <source>
        <dbReference type="ARBA" id="ARBA00022679"/>
    </source>
</evidence>
<dbReference type="InterPro" id="IPR006366">
    <property type="entry name" value="CobA/CysG_C"/>
</dbReference>
<dbReference type="EC" id="2.1.1.107" evidence="2"/>
<dbReference type="SUPFAM" id="SSF53790">
    <property type="entry name" value="Tetrapyrrole methylase"/>
    <property type="match status" value="1"/>
</dbReference>
<dbReference type="Gene3D" id="3.30.950.10">
    <property type="entry name" value="Methyltransferase, Cobalt-precorrin-4 Transmethylase, Domain 2"/>
    <property type="match status" value="1"/>
</dbReference>
<organism evidence="9 10">
    <name type="scientific">Leptospira wolffii</name>
    <dbReference type="NCBI Taxonomy" id="409998"/>
    <lineage>
        <taxon>Bacteria</taxon>
        <taxon>Pseudomonadati</taxon>
        <taxon>Spirochaetota</taxon>
        <taxon>Spirochaetia</taxon>
        <taxon>Leptospirales</taxon>
        <taxon>Leptospiraceae</taxon>
        <taxon>Leptospira</taxon>
    </lineage>
</organism>